<gene>
    <name evidence="2" type="ORF">KI810_08335</name>
</gene>
<feature type="chain" id="PRO_5046898152" evidence="1">
    <location>
        <begin position="22"/>
        <end position="151"/>
    </location>
</feature>
<evidence type="ECO:0000256" key="1">
    <source>
        <dbReference type="SAM" id="SignalP"/>
    </source>
</evidence>
<keyword evidence="3" id="KW-1185">Reference proteome</keyword>
<feature type="signal peptide" evidence="1">
    <location>
        <begin position="1"/>
        <end position="21"/>
    </location>
</feature>
<dbReference type="Proteomes" id="UP000756860">
    <property type="component" value="Unassembled WGS sequence"/>
</dbReference>
<organism evidence="2 3">
    <name type="scientific">Geomobilimonas luticola</name>
    <dbReference type="NCBI Taxonomy" id="1114878"/>
    <lineage>
        <taxon>Bacteria</taxon>
        <taxon>Pseudomonadati</taxon>
        <taxon>Thermodesulfobacteriota</taxon>
        <taxon>Desulfuromonadia</taxon>
        <taxon>Geobacterales</taxon>
        <taxon>Geobacteraceae</taxon>
        <taxon>Geomobilimonas</taxon>
    </lineage>
</organism>
<dbReference type="EMBL" id="JAHCVK010000002">
    <property type="protein sequence ID" value="MBT0653059.1"/>
    <property type="molecule type" value="Genomic_DNA"/>
</dbReference>
<keyword evidence="1" id="KW-0732">Signal</keyword>
<protein>
    <submittedName>
        <fullName evidence="2">Uncharacterized protein</fullName>
    </submittedName>
</protein>
<name>A0ABS5SCH0_9BACT</name>
<dbReference type="RefSeq" id="WP_214175041.1">
    <property type="nucleotide sequence ID" value="NZ_JAHCVK010000002.1"/>
</dbReference>
<evidence type="ECO:0000313" key="3">
    <source>
        <dbReference type="Proteomes" id="UP000756860"/>
    </source>
</evidence>
<reference evidence="2 3" key="1">
    <citation type="submission" date="2021-05" db="EMBL/GenBank/DDBJ databases">
        <title>The draft genome of Geobacter luticola JCM 17780.</title>
        <authorList>
            <person name="Xu Z."/>
            <person name="Masuda Y."/>
            <person name="Itoh H."/>
            <person name="Senoo K."/>
        </authorList>
    </citation>
    <scope>NUCLEOTIDE SEQUENCE [LARGE SCALE GENOMIC DNA]</scope>
    <source>
        <strain evidence="2 3">JCM 17780</strain>
    </source>
</reference>
<comment type="caution">
    <text evidence="2">The sequence shown here is derived from an EMBL/GenBank/DDBJ whole genome shotgun (WGS) entry which is preliminary data.</text>
</comment>
<accession>A0ABS5SCH0</accession>
<sequence length="151" mass="16691">MFRRLCLVTLLLLLFSSVTDALASSERPRIPGTGRRSSEQSTAKMSCTDILGSWKNDSSMRDFLATHDCSCPNAERPPVCPEKGKSVAGEKSYNFYWKIDFTTTSGKHYITDGTYVGIHSTYEEAVKACTDDAKRVTEMGDSILSLTCTPQ</sequence>
<proteinExistence type="predicted"/>
<evidence type="ECO:0000313" key="2">
    <source>
        <dbReference type="EMBL" id="MBT0653059.1"/>
    </source>
</evidence>